<dbReference type="Proteomes" id="UP000504606">
    <property type="component" value="Unplaced"/>
</dbReference>
<proteinExistence type="predicted"/>
<evidence type="ECO:0000313" key="5">
    <source>
        <dbReference type="RefSeq" id="XP_026282498.1"/>
    </source>
</evidence>
<evidence type="ECO:0000256" key="1">
    <source>
        <dbReference type="ARBA" id="ARBA00022729"/>
    </source>
</evidence>
<dbReference type="GO" id="GO:0004791">
    <property type="term" value="F:thioredoxin-disulfide reductase (NADPH) activity"/>
    <property type="evidence" value="ECO:0007669"/>
    <property type="project" value="TreeGrafter"/>
</dbReference>
<name>A0A6J1SNY2_FRAOC</name>
<keyword evidence="3" id="KW-0472">Membrane</keyword>
<sequence length="210" mass="23707">MADIARFSYVFLFMLCVGLSIRDIGLFADSSSEKEIPTISKAGFKNVGPTLRFHYCYSCGYRKVFDDYVNIIQQKYPEISVLGANYDPPGLSLQFARFLSIAKMVIMFAIMTGTNPFRFFGNANAPPPGWWTWCVENKVYSCLMCFFLTNAIEGQMMSTGAFEISLDDMPVWSKLETGRIPQPPELFQIIDNHLGLQFDSKLGLTTGFTK</sequence>
<dbReference type="InterPro" id="IPR036249">
    <property type="entry name" value="Thioredoxin-like_sf"/>
</dbReference>
<protein>
    <submittedName>
        <fullName evidence="5">Thioredoxin reductase-like selenoprotein T homolog CG3887</fullName>
    </submittedName>
</protein>
<feature type="transmembrane region" description="Helical" evidence="3">
    <location>
        <begin position="7"/>
        <end position="28"/>
    </location>
</feature>
<dbReference type="RefSeq" id="XP_026282498.1">
    <property type="nucleotide sequence ID" value="XM_026426713.2"/>
</dbReference>
<dbReference type="PANTHER" id="PTHR13544">
    <property type="entry name" value="SELENOPROTEIN T"/>
    <property type="match status" value="1"/>
</dbReference>
<dbReference type="SUPFAM" id="SSF52833">
    <property type="entry name" value="Thioredoxin-like"/>
    <property type="match status" value="1"/>
</dbReference>
<dbReference type="NCBIfam" id="TIGR02174">
    <property type="entry name" value="CXXU_selWTH"/>
    <property type="match status" value="1"/>
</dbReference>
<dbReference type="OrthoDB" id="60822at2759"/>
<dbReference type="GeneID" id="113209282"/>
<dbReference type="InterPro" id="IPR019389">
    <property type="entry name" value="Selenoprotein_T"/>
</dbReference>
<keyword evidence="2" id="KW-0676">Redox-active center</keyword>
<dbReference type="Pfam" id="PF10262">
    <property type="entry name" value="Rdx"/>
    <property type="match status" value="1"/>
</dbReference>
<accession>A0A6J1SNY2</accession>
<dbReference type="AlphaFoldDB" id="A0A6J1SNY2"/>
<evidence type="ECO:0000256" key="2">
    <source>
        <dbReference type="ARBA" id="ARBA00023284"/>
    </source>
</evidence>
<keyword evidence="3" id="KW-1133">Transmembrane helix</keyword>
<dbReference type="Gene3D" id="3.40.30.10">
    <property type="entry name" value="Glutaredoxin"/>
    <property type="match status" value="1"/>
</dbReference>
<keyword evidence="3" id="KW-0812">Transmembrane</keyword>
<evidence type="ECO:0000256" key="3">
    <source>
        <dbReference type="SAM" id="Phobius"/>
    </source>
</evidence>
<evidence type="ECO:0000313" key="4">
    <source>
        <dbReference type="Proteomes" id="UP000504606"/>
    </source>
</evidence>
<dbReference type="GO" id="GO:0005789">
    <property type="term" value="C:endoplasmic reticulum membrane"/>
    <property type="evidence" value="ECO:0007669"/>
    <property type="project" value="TreeGrafter"/>
</dbReference>
<dbReference type="KEGG" id="foc:113209282"/>
<gene>
    <name evidence="5" type="primary">LOC113209282</name>
</gene>
<dbReference type="CTD" id="33725"/>
<dbReference type="InterPro" id="IPR011893">
    <property type="entry name" value="Selenoprotein_Rdx-typ"/>
</dbReference>
<keyword evidence="1" id="KW-0732">Signal</keyword>
<keyword evidence="4" id="KW-1185">Reference proteome</keyword>
<dbReference type="PANTHER" id="PTHR13544:SF0">
    <property type="entry name" value="THIOREDOXIN REDUCTASE-LIKE SELENOPROTEIN T"/>
    <property type="match status" value="1"/>
</dbReference>
<organism evidence="4 5">
    <name type="scientific">Frankliniella occidentalis</name>
    <name type="common">Western flower thrips</name>
    <name type="synonym">Euthrips occidentalis</name>
    <dbReference type="NCBI Taxonomy" id="133901"/>
    <lineage>
        <taxon>Eukaryota</taxon>
        <taxon>Metazoa</taxon>
        <taxon>Ecdysozoa</taxon>
        <taxon>Arthropoda</taxon>
        <taxon>Hexapoda</taxon>
        <taxon>Insecta</taxon>
        <taxon>Pterygota</taxon>
        <taxon>Neoptera</taxon>
        <taxon>Paraneoptera</taxon>
        <taxon>Thysanoptera</taxon>
        <taxon>Terebrantia</taxon>
        <taxon>Thripoidea</taxon>
        <taxon>Thripidae</taxon>
        <taxon>Frankliniella</taxon>
    </lineage>
</organism>
<reference evidence="5" key="1">
    <citation type="submission" date="2025-08" db="UniProtKB">
        <authorList>
            <consortium name="RefSeq"/>
        </authorList>
    </citation>
    <scope>IDENTIFICATION</scope>
    <source>
        <tissue evidence="5">Whole organism</tissue>
    </source>
</reference>
<dbReference type="GO" id="GO:0045454">
    <property type="term" value="P:cell redox homeostasis"/>
    <property type="evidence" value="ECO:0007669"/>
    <property type="project" value="TreeGrafter"/>
</dbReference>